<keyword evidence="8 12" id="KW-0779">Telomere</keyword>
<evidence type="ECO:0000256" key="11">
    <source>
        <dbReference type="ARBA" id="ARBA00069784"/>
    </source>
</evidence>
<feature type="region of interest" description="Disordered" evidence="13">
    <location>
        <begin position="1385"/>
        <end position="1404"/>
    </location>
</feature>
<feature type="compositionally biased region" description="Polar residues" evidence="13">
    <location>
        <begin position="408"/>
        <end position="420"/>
    </location>
</feature>
<evidence type="ECO:0000313" key="16">
    <source>
        <dbReference type="Proteomes" id="UP000265120"/>
    </source>
</evidence>
<keyword evidence="4 12" id="KW-0963">Cytoplasm</keyword>
<comment type="cofactor">
    <cofactor evidence="1 12">
        <name>Mn(2+)</name>
        <dbReference type="ChEBI" id="CHEBI:29035"/>
    </cofactor>
</comment>
<keyword evidence="12" id="KW-0479">Metal-binding</keyword>
<dbReference type="GO" id="GO:0042162">
    <property type="term" value="F:telomeric DNA binding"/>
    <property type="evidence" value="ECO:0007669"/>
    <property type="project" value="TreeGrafter"/>
</dbReference>
<dbReference type="OrthoDB" id="2017974at2759"/>
<feature type="region of interest" description="Disordered" evidence="13">
    <location>
        <begin position="16"/>
        <end position="272"/>
    </location>
</feature>
<dbReference type="GO" id="GO:0016787">
    <property type="term" value="F:hydrolase activity"/>
    <property type="evidence" value="ECO:0007669"/>
    <property type="project" value="UniProtKB-KW"/>
</dbReference>
<accession>A0A3P8W356</accession>
<dbReference type="FunFam" id="1.25.40.10:FF:000094">
    <property type="entry name" value="telomerase-binding protein EST1A isoform X1"/>
    <property type="match status" value="1"/>
</dbReference>
<dbReference type="PANTHER" id="PTHR15696:SF0">
    <property type="entry name" value="TELOMERASE-BINDING PROTEIN EST1A"/>
    <property type="match status" value="1"/>
</dbReference>
<proteinExistence type="predicted"/>
<dbReference type="STRING" id="244447.ENSCSEP00000020026"/>
<evidence type="ECO:0000313" key="15">
    <source>
        <dbReference type="Ensembl" id="ENSCSEP00000020026.1"/>
    </source>
</evidence>
<dbReference type="FunCoup" id="A0A3P8W356">
    <property type="interactions" value="1389"/>
</dbReference>
<dbReference type="GO" id="GO:0030145">
    <property type="term" value="F:manganese ion binding"/>
    <property type="evidence" value="ECO:0007669"/>
    <property type="project" value="UniProtKB-UniRule"/>
</dbReference>
<feature type="compositionally biased region" description="Basic and acidic residues" evidence="13">
    <location>
        <begin position="242"/>
        <end position="255"/>
    </location>
</feature>
<comment type="subcellular location">
    <subcellularLocation>
        <location evidence="2 12">Chromosome</location>
        <location evidence="2 12">Telomere</location>
    </subcellularLocation>
    <subcellularLocation>
        <location evidence="12">Nucleus</location>
        <location evidence="12">Nucleolus</location>
    </subcellularLocation>
    <subcellularLocation>
        <location evidence="12">Cytoplasm</location>
        <location evidence="12">Cytosol</location>
    </subcellularLocation>
</comment>
<dbReference type="GO" id="GO:0000781">
    <property type="term" value="C:chromosome, telomeric region"/>
    <property type="evidence" value="ECO:0007669"/>
    <property type="project" value="UniProtKB-SubCell"/>
</dbReference>
<dbReference type="OMA" id="CSPDVWQ"/>
<sequence>MADQLDRVRISAAELRAEASNTVSSGDAQKDEQHLSKQHKRREEKRPDLQRYQPVAGRGQTHHDSEGDPGQSDAMSTYLQEQATTLQNVKKSTHKKKSDGTSDSKGVDETEDDRTGGDGSNSQNCKKASPSQGNTGANQEKNFAENEEHAEPAGAQKPSRKARKPDREFYQPGSRRNIQGKDCRVGKEQDKPPTRKSEQKNEHGSTVSTEESKGNKASTEKQRGNEKEVVVTQENLNSLKLSDSKRRQENRDIRKPPLSPHAEVENISNKVENMCVKDVQVEKVVQDGEELTRRREEEKKEKREKENRRRRAREKEKVTVWDSREDGVSCDGKSDHSKEERDRDKRAAKADKDNKPSKTIETHPGKRRENCRESKKGGYDNNNRSREVEKNPKMEKTEARTAGKVNKNAHNAATTASCSKRYSKSDIRHSRNRTYSSSSASSVTSLDGRGSGKNVESRKWSRMQPKVRNKDERFRSREDEKSHLQSWPTNGESSTESLEGSEMRDIAENRRSRRSGAEEEVRAARRVDEKNVKQGSKSGGGGILRVSLNKQTSSSSQRLEMNTRKEGSAPCGRGGGILVLPARTDLSNSSEAGQRLFGALRRGGVHNSRGGRGGGVRRLWDPNNPDQKPALTNSQSSLQKSLPQSVYLQTGTGYGQLHFLDTDDEATGSPPVPQGQHFQSQQAAAMAFYKFQNSDNPYCYPISTNNPHNSGPTPNLRFSYPYMTPYQVVPSNGMYSSPGANQVCGTYKLGGYSQPGVGLTLEEAEQQARGELGKLLRAADAHEHQLSNLLSRDRVSADGLDRMAQLRADLLVLYEQIILTDIEFSDSQNVDQALWKNVFYQVIEHFRQILKDHGHDGTTHIRNMLLTLLDEGSLFFDALLQKLQTVYQFTLEDYMDGMAIRARPLRKTVKYALISAQRCMICQGDIARYREQATDSANYGKARSWYLKAQQIAPKNGRPYNQLALLAVYTKRKMDAVYYYMRSLAASNPILTAKESLMSLFEEAKRKTEQLDRRRRQECEGGSMGPTVRGRGRREAGARVEIWVRPSRPAVTQSSRRGGSESSRDSEHDGDLGSLSASDLNKRFSLSFLHAHGKLFTKVGMESFPGVASRVLQEFRKLLQHGPSLLGSTHMLQIITINMFTIHNAQSRGEDRESRSVLQEQSTALGLGMFALLVQHCTELLKNTPAVPVPMADGEDDNKGMGQDGMVRVSAFPQDLTELLPTIKVWSDWMLGHPDLWNPPPCSIDGSPDVWQCLADLCNVLAHVDHEEVPLYKVDTDEVEGDEELTVLQLKEDKLLAGFIPLLAAPQEPCYIDKHTEMSIAADCKRVTVLKYFLEALCGQEEPLLAFKGGKYVSVATSPPKHSGDTGQQESAFVKEADDVVVEAESSLSASEEDDATELGDSENDIRELKARRHVLANKLALQQRRRDKIQAMLQTSGQLELEVRPLFLVPDTNGFIDHLEGLKKLLQCGIYIIVVPLIVITELDGLAKGQDNFVGGGGSGGRSSATRGNSSDSVAHVRSLQDKARLAVDFLEKAFEAREPCLRALTSRGNQLESIAFRSEDTSGQQGNNDDVILSCCLHYCKDKAKDFMPDQRNGTVRLHREVVLLTDDRNLRVKALTRNVPVRDISAFLSWAKVG</sequence>
<feature type="compositionally biased region" description="Basic and acidic residues" evidence="13">
    <location>
        <begin position="501"/>
        <end position="532"/>
    </location>
</feature>
<dbReference type="Ensembl" id="ENSCSET00000020273.1">
    <property type="protein sequence ID" value="ENSCSEP00000020026.1"/>
    <property type="gene ID" value="ENSCSEG00000012757.1"/>
</dbReference>
<dbReference type="GO" id="GO:0043009">
    <property type="term" value="P:chordate embryonic development"/>
    <property type="evidence" value="ECO:0007669"/>
    <property type="project" value="Ensembl"/>
</dbReference>
<feature type="compositionally biased region" description="Polar residues" evidence="13">
    <location>
        <begin position="73"/>
        <end position="89"/>
    </location>
</feature>
<feature type="compositionally biased region" description="Acidic residues" evidence="13">
    <location>
        <begin position="1391"/>
        <end position="1403"/>
    </location>
</feature>
<dbReference type="Pfam" id="PF10373">
    <property type="entry name" value="EST1_DNA_bind"/>
    <property type="match status" value="1"/>
</dbReference>
<feature type="compositionally biased region" description="Polar residues" evidence="13">
    <location>
        <begin position="232"/>
        <end position="241"/>
    </location>
</feature>
<dbReference type="InterPro" id="IPR018834">
    <property type="entry name" value="DNA/RNA-bd_Est1-type"/>
</dbReference>
<feature type="compositionally biased region" description="Basic and acidic residues" evidence="13">
    <location>
        <begin position="210"/>
        <end position="229"/>
    </location>
</feature>
<dbReference type="FunFam" id="3.40.50.1010:FF:000014">
    <property type="entry name" value="telomerase-binding protein EST1A isoform X1"/>
    <property type="match status" value="1"/>
</dbReference>
<feature type="compositionally biased region" description="Polar residues" evidence="13">
    <location>
        <begin position="624"/>
        <end position="633"/>
    </location>
</feature>
<dbReference type="KEGG" id="csem:103395245"/>
<dbReference type="InterPro" id="IPR029060">
    <property type="entry name" value="PIN-like_dom_sf"/>
</dbReference>
<dbReference type="GO" id="GO:0005730">
    <property type="term" value="C:nucleolus"/>
    <property type="evidence" value="ECO:0007669"/>
    <property type="project" value="UniProtKB-SubCell"/>
</dbReference>
<feature type="compositionally biased region" description="Basic and acidic residues" evidence="13">
    <location>
        <begin position="142"/>
        <end position="151"/>
    </location>
</feature>
<evidence type="ECO:0000256" key="3">
    <source>
        <dbReference type="ARBA" id="ARBA00022454"/>
    </source>
</evidence>
<comment type="function">
    <text evidence="12">Plays a role in nonsense-mediated mRNA decay.</text>
</comment>
<dbReference type="GO" id="GO:0004519">
    <property type="term" value="F:endonuclease activity"/>
    <property type="evidence" value="ECO:0007669"/>
    <property type="project" value="UniProtKB-UniRule"/>
</dbReference>
<feature type="compositionally biased region" description="Polar residues" evidence="13">
    <location>
        <begin position="120"/>
        <end position="141"/>
    </location>
</feature>
<dbReference type="InterPro" id="IPR002716">
    <property type="entry name" value="PIN_dom"/>
</dbReference>
<dbReference type="Gene3D" id="1.25.40.10">
    <property type="entry name" value="Tetratricopeptide repeat domain"/>
    <property type="match status" value="1"/>
</dbReference>
<dbReference type="GO" id="GO:0070034">
    <property type="term" value="F:telomerase RNA binding"/>
    <property type="evidence" value="ECO:0007669"/>
    <property type="project" value="TreeGrafter"/>
</dbReference>
<evidence type="ECO:0000256" key="4">
    <source>
        <dbReference type="ARBA" id="ARBA00022490"/>
    </source>
</evidence>
<evidence type="ECO:0000256" key="9">
    <source>
        <dbReference type="ARBA" id="ARBA00023161"/>
    </source>
</evidence>
<dbReference type="SUPFAM" id="SSF88723">
    <property type="entry name" value="PIN domain-like"/>
    <property type="match status" value="1"/>
</dbReference>
<evidence type="ECO:0000259" key="14">
    <source>
        <dbReference type="SMART" id="SM00670"/>
    </source>
</evidence>
<feature type="compositionally biased region" description="Basic and acidic residues" evidence="13">
    <location>
        <begin position="1058"/>
        <end position="1071"/>
    </location>
</feature>
<feature type="compositionally biased region" description="Basic and acidic residues" evidence="13">
    <location>
        <begin position="179"/>
        <end position="203"/>
    </location>
</feature>
<comment type="domain">
    <text evidence="12">The PINc domain confers endonuclease activity and is expected to bind the catalytic metal ion.</text>
</comment>
<organism evidence="15 16">
    <name type="scientific">Cynoglossus semilaevis</name>
    <name type="common">Tongue sole</name>
    <dbReference type="NCBI Taxonomy" id="244447"/>
    <lineage>
        <taxon>Eukaryota</taxon>
        <taxon>Metazoa</taxon>
        <taxon>Chordata</taxon>
        <taxon>Craniata</taxon>
        <taxon>Vertebrata</taxon>
        <taxon>Euteleostomi</taxon>
        <taxon>Actinopterygii</taxon>
        <taxon>Neopterygii</taxon>
        <taxon>Teleostei</taxon>
        <taxon>Neoteleostei</taxon>
        <taxon>Acanthomorphata</taxon>
        <taxon>Carangaria</taxon>
        <taxon>Pleuronectiformes</taxon>
        <taxon>Pleuronectoidei</taxon>
        <taxon>Cynoglossidae</taxon>
        <taxon>Cynoglossinae</taxon>
        <taxon>Cynoglossus</taxon>
    </lineage>
</organism>
<keyword evidence="3 12" id="KW-0158">Chromosome</keyword>
<dbReference type="GO" id="GO:0005829">
    <property type="term" value="C:cytosol"/>
    <property type="evidence" value="ECO:0007669"/>
    <property type="project" value="UniProtKB-SubCell"/>
</dbReference>
<reference evidence="15" key="2">
    <citation type="submission" date="2025-08" db="UniProtKB">
        <authorList>
            <consortium name="Ensembl"/>
        </authorList>
    </citation>
    <scope>IDENTIFICATION</scope>
</reference>
<feature type="region of interest" description="Disordered" evidence="13">
    <location>
        <begin position="1049"/>
        <end position="1074"/>
    </location>
</feature>
<feature type="compositionally biased region" description="Basic and acidic residues" evidence="13">
    <location>
        <begin position="286"/>
        <end position="401"/>
    </location>
</feature>
<feature type="compositionally biased region" description="Basic and acidic residues" evidence="13">
    <location>
        <begin position="1007"/>
        <end position="1019"/>
    </location>
</feature>
<evidence type="ECO:0000256" key="10">
    <source>
        <dbReference type="ARBA" id="ARBA00023242"/>
    </source>
</evidence>
<feature type="compositionally biased region" description="Low complexity" evidence="13">
    <location>
        <begin position="491"/>
        <end position="500"/>
    </location>
</feature>
<reference evidence="15 16" key="1">
    <citation type="journal article" date="2014" name="Nat. Genet.">
        <title>Whole-genome sequence of a flatfish provides insights into ZW sex chromosome evolution and adaptation to a benthic lifestyle.</title>
        <authorList>
            <person name="Chen S."/>
            <person name="Zhang G."/>
            <person name="Shao C."/>
            <person name="Huang Q."/>
            <person name="Liu G."/>
            <person name="Zhang P."/>
            <person name="Song W."/>
            <person name="An N."/>
            <person name="Chalopin D."/>
            <person name="Volff J.N."/>
            <person name="Hong Y."/>
            <person name="Li Q."/>
            <person name="Sha Z."/>
            <person name="Zhou H."/>
            <person name="Xie M."/>
            <person name="Yu Q."/>
            <person name="Liu Y."/>
            <person name="Xiang H."/>
            <person name="Wang N."/>
            <person name="Wu K."/>
            <person name="Yang C."/>
            <person name="Zhou Q."/>
            <person name="Liao X."/>
            <person name="Yang L."/>
            <person name="Hu Q."/>
            <person name="Zhang J."/>
            <person name="Meng L."/>
            <person name="Jin L."/>
            <person name="Tian Y."/>
            <person name="Lian J."/>
            <person name="Yang J."/>
            <person name="Miao G."/>
            <person name="Liu S."/>
            <person name="Liang Z."/>
            <person name="Yan F."/>
            <person name="Li Y."/>
            <person name="Sun B."/>
            <person name="Zhang H."/>
            <person name="Zhang J."/>
            <person name="Zhu Y."/>
            <person name="Du M."/>
            <person name="Zhao Y."/>
            <person name="Schartl M."/>
            <person name="Tang Q."/>
            <person name="Wang J."/>
        </authorList>
    </citation>
    <scope>NUCLEOTIDE SEQUENCE</scope>
</reference>
<dbReference type="Gene3D" id="3.40.50.1010">
    <property type="entry name" value="5'-nuclease"/>
    <property type="match status" value="1"/>
</dbReference>
<dbReference type="Pfam" id="PF13638">
    <property type="entry name" value="PIN_4"/>
    <property type="match status" value="1"/>
</dbReference>
<feature type="compositionally biased region" description="Basic and acidic residues" evidence="13">
    <location>
        <begin position="98"/>
        <end position="116"/>
    </location>
</feature>
<feature type="region of interest" description="Disordered" evidence="13">
    <location>
        <begin position="1007"/>
        <end position="1036"/>
    </location>
</feature>
<comment type="function">
    <text evidence="12">Component of the telomerase ribonucleoprotein (RNP) complex that is essential for the replication of chromosome termini.</text>
</comment>
<dbReference type="InterPro" id="IPR019458">
    <property type="entry name" value="Est1-like_N"/>
</dbReference>
<keyword evidence="16" id="KW-1185">Reference proteome</keyword>
<evidence type="ECO:0000256" key="7">
    <source>
        <dbReference type="ARBA" id="ARBA00022801"/>
    </source>
</evidence>
<evidence type="ECO:0000256" key="2">
    <source>
        <dbReference type="ARBA" id="ARBA00004574"/>
    </source>
</evidence>
<keyword evidence="12" id="KW-0464">Manganese</keyword>
<evidence type="ECO:0000256" key="8">
    <source>
        <dbReference type="ARBA" id="ARBA00022895"/>
    </source>
</evidence>
<dbReference type="InParanoid" id="A0A3P8W356"/>
<evidence type="ECO:0000256" key="6">
    <source>
        <dbReference type="ARBA" id="ARBA00022759"/>
    </source>
</evidence>
<dbReference type="GO" id="GO:0005697">
    <property type="term" value="C:telomerase holoenzyme complex"/>
    <property type="evidence" value="ECO:0007669"/>
    <property type="project" value="TreeGrafter"/>
</dbReference>
<dbReference type="InterPro" id="IPR045153">
    <property type="entry name" value="Est1/Ebs1-like"/>
</dbReference>
<dbReference type="Pfam" id="PF10374">
    <property type="entry name" value="EST1"/>
    <property type="match status" value="1"/>
</dbReference>
<dbReference type="GeneID" id="103395245"/>
<dbReference type="CDD" id="cd09885">
    <property type="entry name" value="PIN_Smg6-like"/>
    <property type="match status" value="1"/>
</dbReference>
<dbReference type="SUPFAM" id="SSF48452">
    <property type="entry name" value="TPR-like"/>
    <property type="match status" value="1"/>
</dbReference>
<keyword evidence="10 12" id="KW-0539">Nucleus</keyword>
<dbReference type="PANTHER" id="PTHR15696">
    <property type="entry name" value="SMG-7 SUPPRESSOR WITH MORPHOLOGICAL EFFECT ON GENITALIA PROTEIN 7"/>
    <property type="match status" value="1"/>
</dbReference>
<feature type="compositionally biased region" description="Polar residues" evidence="13">
    <location>
        <begin position="548"/>
        <end position="560"/>
    </location>
</feature>
<protein>
    <recommendedName>
        <fullName evidence="11 12">Telomerase-binding protein EST1A</fullName>
        <ecNumber evidence="12">3.1.-.-</ecNumber>
    </recommendedName>
</protein>
<dbReference type="GO" id="GO:0000184">
    <property type="term" value="P:nuclear-transcribed mRNA catabolic process, nonsense-mediated decay"/>
    <property type="evidence" value="ECO:0007669"/>
    <property type="project" value="UniProtKB-KW"/>
</dbReference>
<evidence type="ECO:0000256" key="1">
    <source>
        <dbReference type="ARBA" id="ARBA00001936"/>
    </source>
</evidence>
<reference evidence="15" key="3">
    <citation type="submission" date="2025-09" db="UniProtKB">
        <authorList>
            <consortium name="Ensembl"/>
        </authorList>
    </citation>
    <scope>IDENTIFICATION</scope>
</reference>
<dbReference type="RefSeq" id="XP_008331125.1">
    <property type="nucleotide sequence ID" value="XM_008332903.3"/>
</dbReference>
<dbReference type="Proteomes" id="UP000265120">
    <property type="component" value="Chromosome 19"/>
</dbReference>
<dbReference type="CTD" id="23293"/>
<feature type="compositionally biased region" description="Low complexity" evidence="13">
    <location>
        <begin position="436"/>
        <end position="445"/>
    </location>
</feature>
<evidence type="ECO:0000256" key="13">
    <source>
        <dbReference type="SAM" id="MobiDB-lite"/>
    </source>
</evidence>
<keyword evidence="7 12" id="KW-0378">Hydrolase</keyword>
<feature type="region of interest" description="Disordered" evidence="13">
    <location>
        <begin position="602"/>
        <end position="642"/>
    </location>
</feature>
<dbReference type="EC" id="3.1.-.-" evidence="12"/>
<keyword evidence="6 12" id="KW-0255">Endonuclease</keyword>
<evidence type="ECO:0000256" key="5">
    <source>
        <dbReference type="ARBA" id="ARBA00022722"/>
    </source>
</evidence>
<name>A0A3P8W356_CYNSE</name>
<dbReference type="GeneTree" id="ENSGT00940000155300"/>
<evidence type="ECO:0000256" key="12">
    <source>
        <dbReference type="RuleBase" id="RU369098"/>
    </source>
</evidence>
<dbReference type="InterPro" id="IPR011990">
    <property type="entry name" value="TPR-like_helical_dom_sf"/>
</dbReference>
<keyword evidence="5" id="KW-0540">Nuclease</keyword>
<feature type="region of interest" description="Disordered" evidence="13">
    <location>
        <begin position="286"/>
        <end position="574"/>
    </location>
</feature>
<feature type="domain" description="PIN" evidence="14">
    <location>
        <begin position="1447"/>
        <end position="1615"/>
    </location>
</feature>
<feature type="compositionally biased region" description="Basic and acidic residues" evidence="13">
    <location>
        <begin position="468"/>
        <end position="483"/>
    </location>
</feature>
<keyword evidence="9 12" id="KW-0866">Nonsense-mediated mRNA decay</keyword>
<dbReference type="SMART" id="SM00670">
    <property type="entry name" value="PINc"/>
    <property type="match status" value="1"/>
</dbReference>